<dbReference type="InterPro" id="IPR011989">
    <property type="entry name" value="ARM-like"/>
</dbReference>
<organism evidence="2 3">
    <name type="scientific">Lupinus luteus</name>
    <name type="common">European yellow lupine</name>
    <dbReference type="NCBI Taxonomy" id="3873"/>
    <lineage>
        <taxon>Eukaryota</taxon>
        <taxon>Viridiplantae</taxon>
        <taxon>Streptophyta</taxon>
        <taxon>Embryophyta</taxon>
        <taxon>Tracheophyta</taxon>
        <taxon>Spermatophyta</taxon>
        <taxon>Magnoliopsida</taxon>
        <taxon>eudicotyledons</taxon>
        <taxon>Gunneridae</taxon>
        <taxon>Pentapetalae</taxon>
        <taxon>rosids</taxon>
        <taxon>fabids</taxon>
        <taxon>Fabales</taxon>
        <taxon>Fabaceae</taxon>
        <taxon>Papilionoideae</taxon>
        <taxon>50 kb inversion clade</taxon>
        <taxon>genistoids sensu lato</taxon>
        <taxon>core genistoids</taxon>
        <taxon>Genisteae</taxon>
        <taxon>Lupinus</taxon>
    </lineage>
</organism>
<proteinExistence type="inferred from homology"/>
<dbReference type="Proteomes" id="UP001497480">
    <property type="component" value="Unassembled WGS sequence"/>
</dbReference>
<gene>
    <name evidence="2" type="ORF">LLUT_LOCUS17004</name>
</gene>
<protein>
    <recommendedName>
        <fullName evidence="4">MO25-like protein</fullName>
    </recommendedName>
</protein>
<reference evidence="2 3" key="1">
    <citation type="submission" date="2024-03" db="EMBL/GenBank/DDBJ databases">
        <authorList>
            <person name="Martinez-Hernandez J."/>
        </authorList>
    </citation>
    <scope>NUCLEOTIDE SEQUENCE [LARGE SCALE GENOMIC DNA]</scope>
</reference>
<dbReference type="FunFam" id="1.25.10.10:FF:000146">
    <property type="entry name" value="putative MO25-like protein At5g47540"/>
    <property type="match status" value="1"/>
</dbReference>
<comment type="similarity">
    <text evidence="1">Belongs to the Mo25 family.</text>
</comment>
<accession>A0AAV1X409</accession>
<dbReference type="InterPro" id="IPR013878">
    <property type="entry name" value="Mo25"/>
</dbReference>
<dbReference type="InterPro" id="IPR016024">
    <property type="entry name" value="ARM-type_fold"/>
</dbReference>
<evidence type="ECO:0000313" key="3">
    <source>
        <dbReference type="Proteomes" id="UP001497480"/>
    </source>
</evidence>
<dbReference type="AlphaFoldDB" id="A0AAV1X409"/>
<evidence type="ECO:0008006" key="4">
    <source>
        <dbReference type="Google" id="ProtNLM"/>
    </source>
</evidence>
<name>A0AAV1X409_LUPLU</name>
<keyword evidence="3" id="KW-1185">Reference proteome</keyword>
<dbReference type="Pfam" id="PF08569">
    <property type="entry name" value="Mo25"/>
    <property type="match status" value="1"/>
</dbReference>
<dbReference type="GO" id="GO:0035556">
    <property type="term" value="P:intracellular signal transduction"/>
    <property type="evidence" value="ECO:0007669"/>
    <property type="project" value="TreeGrafter"/>
</dbReference>
<comment type="caution">
    <text evidence="2">The sequence shown here is derived from an EMBL/GenBank/DDBJ whole genome shotgun (WGS) entry which is preliminary data.</text>
</comment>
<dbReference type="Gene3D" id="1.25.10.10">
    <property type="entry name" value="Leucine-rich Repeat Variant"/>
    <property type="match status" value="1"/>
</dbReference>
<sequence>MRVKMDGNACKSFLHYLNNPPWICGSKNNHFANYVMKGLFKHKARSPVELVRHAHQLLLFLDTNTSSREHKREEKLSELSKTILEIRTILYGNGASEPNPDACSQLTQEFFKEDTFRLLIISLPNLKLGPRQDATHVIANLQRQRVNSKLIASHYMENNIDLVDILMQGYEKESDVALTYGAVARECIRHQSVARHVLESEHMKKFFEYVQLPNFEVASDAGATFKELLTRHKSTVAEFLSKNYDWFFKEYNSLLQSTSYFTRRRAVKLLGDMLLDRSNSAVMVRYVSSLDNMVILMNLLRDSNKTIQFETFNVFKLFVANQNKPPEVITILVTNKPKLLQFLSNFNSDKADEQFQADRRQVISEIITLGQEVRPCTSLDDCEVQC</sequence>
<evidence type="ECO:0000256" key="1">
    <source>
        <dbReference type="ARBA" id="ARBA00011012"/>
    </source>
</evidence>
<evidence type="ECO:0000313" key="2">
    <source>
        <dbReference type="EMBL" id="CAL0315944.1"/>
    </source>
</evidence>
<dbReference type="EMBL" id="CAXHTB010000011">
    <property type="protein sequence ID" value="CAL0315944.1"/>
    <property type="molecule type" value="Genomic_DNA"/>
</dbReference>
<dbReference type="PANTHER" id="PTHR10182:SF34">
    <property type="entry name" value="MO25-LIKE PROTEIN"/>
    <property type="match status" value="1"/>
</dbReference>
<dbReference type="SUPFAM" id="SSF48371">
    <property type="entry name" value="ARM repeat"/>
    <property type="match status" value="1"/>
</dbReference>
<dbReference type="GO" id="GO:0043539">
    <property type="term" value="F:protein serine/threonine kinase activator activity"/>
    <property type="evidence" value="ECO:0007669"/>
    <property type="project" value="TreeGrafter"/>
</dbReference>
<dbReference type="PANTHER" id="PTHR10182">
    <property type="entry name" value="CALCIUM-BINDING PROTEIN 39-RELATED"/>
    <property type="match status" value="1"/>
</dbReference>